<sequence>MKIPTAPTYRMTINGESRSMILFGLWSRGWFRLGGSVISAFCLWQSNHISIIITYNFHIVNVNEDFHPFHGPRMEINSPISVIALNTHNPSGIGFSKPPQSKGNTLHLRHVIETSLPQRLLKRFVS</sequence>
<reference evidence="1 2" key="1">
    <citation type="journal article" date="2023" name="Life. Sci Alliance">
        <title>Evolutionary insights into 3D genome organization and epigenetic landscape of Vigna mungo.</title>
        <authorList>
            <person name="Junaid A."/>
            <person name="Singh B."/>
            <person name="Bhatia S."/>
        </authorList>
    </citation>
    <scope>NUCLEOTIDE SEQUENCE [LARGE SCALE GENOMIC DNA]</scope>
    <source>
        <strain evidence="1">Urdbean</strain>
    </source>
</reference>
<organism evidence="1 2">
    <name type="scientific">Vigna mungo</name>
    <name type="common">Black gram</name>
    <name type="synonym">Phaseolus mungo</name>
    <dbReference type="NCBI Taxonomy" id="3915"/>
    <lineage>
        <taxon>Eukaryota</taxon>
        <taxon>Viridiplantae</taxon>
        <taxon>Streptophyta</taxon>
        <taxon>Embryophyta</taxon>
        <taxon>Tracheophyta</taxon>
        <taxon>Spermatophyta</taxon>
        <taxon>Magnoliopsida</taxon>
        <taxon>eudicotyledons</taxon>
        <taxon>Gunneridae</taxon>
        <taxon>Pentapetalae</taxon>
        <taxon>rosids</taxon>
        <taxon>fabids</taxon>
        <taxon>Fabales</taxon>
        <taxon>Fabaceae</taxon>
        <taxon>Papilionoideae</taxon>
        <taxon>50 kb inversion clade</taxon>
        <taxon>NPAAA clade</taxon>
        <taxon>indigoferoid/millettioid clade</taxon>
        <taxon>Phaseoleae</taxon>
        <taxon>Vigna</taxon>
    </lineage>
</organism>
<dbReference type="Proteomes" id="UP001374535">
    <property type="component" value="Chromosome 9"/>
</dbReference>
<accession>A0AAQ3MRM6</accession>
<protein>
    <submittedName>
        <fullName evidence="1">Uncharacterized protein</fullName>
    </submittedName>
</protein>
<evidence type="ECO:0000313" key="2">
    <source>
        <dbReference type="Proteomes" id="UP001374535"/>
    </source>
</evidence>
<name>A0AAQ3MRM6_VIGMU</name>
<keyword evidence="2" id="KW-1185">Reference proteome</keyword>
<gene>
    <name evidence="1" type="ORF">V8G54_027874</name>
</gene>
<dbReference type="AlphaFoldDB" id="A0AAQ3MRM6"/>
<evidence type="ECO:0000313" key="1">
    <source>
        <dbReference type="EMBL" id="WVY95723.1"/>
    </source>
</evidence>
<dbReference type="EMBL" id="CP144692">
    <property type="protein sequence ID" value="WVY95723.1"/>
    <property type="molecule type" value="Genomic_DNA"/>
</dbReference>
<proteinExistence type="predicted"/>